<comment type="subunit">
    <text evidence="9">Homohexamer.</text>
</comment>
<evidence type="ECO:0000256" key="2">
    <source>
        <dbReference type="ARBA" id="ARBA00022679"/>
    </source>
</evidence>
<evidence type="ECO:0000256" key="7">
    <source>
        <dbReference type="ARBA" id="ARBA00022993"/>
    </source>
</evidence>
<dbReference type="PRINTS" id="PR01020">
    <property type="entry name" value="LPSBIOSNTHSS"/>
</dbReference>
<dbReference type="RefSeq" id="WP_186969574.1">
    <property type="nucleotide sequence ID" value="NZ_JACOPK010000003.1"/>
</dbReference>
<evidence type="ECO:0000259" key="10">
    <source>
        <dbReference type="Pfam" id="PF01467"/>
    </source>
</evidence>
<feature type="binding site" evidence="9">
    <location>
        <begin position="123"/>
        <end position="129"/>
    </location>
    <ligand>
        <name>ATP</name>
        <dbReference type="ChEBI" id="CHEBI:30616"/>
    </ligand>
</feature>
<dbReference type="EC" id="2.7.7.3" evidence="9"/>
<gene>
    <name evidence="9 11" type="primary">coaD</name>
    <name evidence="11" type="ORF">H8S02_04370</name>
</gene>
<evidence type="ECO:0000256" key="9">
    <source>
        <dbReference type="HAMAP-Rule" id="MF_00151"/>
    </source>
</evidence>
<comment type="caution">
    <text evidence="11">The sequence shown here is derived from an EMBL/GenBank/DDBJ whole genome shotgun (WGS) entry which is preliminary data.</text>
</comment>
<dbReference type="Pfam" id="PF01467">
    <property type="entry name" value="CTP_transf_like"/>
    <property type="match status" value="1"/>
</dbReference>
<dbReference type="SUPFAM" id="SSF52374">
    <property type="entry name" value="Nucleotidylyl transferase"/>
    <property type="match status" value="1"/>
</dbReference>
<reference evidence="11 12" key="1">
    <citation type="submission" date="2020-08" db="EMBL/GenBank/DDBJ databases">
        <title>Genome public.</title>
        <authorList>
            <person name="Liu C."/>
            <person name="Sun Q."/>
        </authorList>
    </citation>
    <scope>NUCLEOTIDE SEQUENCE [LARGE SCALE GENOMIC DNA]</scope>
    <source>
        <strain evidence="11 12">M2</strain>
    </source>
</reference>
<evidence type="ECO:0000313" key="12">
    <source>
        <dbReference type="Proteomes" id="UP000641741"/>
    </source>
</evidence>
<keyword evidence="2 9" id="KW-0808">Transferase</keyword>
<keyword evidence="7 9" id="KW-0173">Coenzyme A biosynthesis</keyword>
<keyword evidence="5 9" id="KW-0067">ATP-binding</keyword>
<comment type="function">
    <text evidence="9">Reversibly transfers an adenylyl group from ATP to 4'-phosphopantetheine, yielding dephospho-CoA (dPCoA) and pyrophosphate.</text>
</comment>
<evidence type="ECO:0000256" key="5">
    <source>
        <dbReference type="ARBA" id="ARBA00022840"/>
    </source>
</evidence>
<keyword evidence="1 9" id="KW-0963">Cytoplasm</keyword>
<keyword evidence="4 9" id="KW-0547">Nucleotide-binding</keyword>
<feature type="binding site" evidence="9">
    <location>
        <position position="73"/>
    </location>
    <ligand>
        <name>substrate</name>
    </ligand>
</feature>
<dbReference type="InterPro" id="IPR001980">
    <property type="entry name" value="PPAT"/>
</dbReference>
<accession>A0ABR7GLJ5</accession>
<dbReference type="Proteomes" id="UP000641741">
    <property type="component" value="Unassembled WGS sequence"/>
</dbReference>
<evidence type="ECO:0000313" key="11">
    <source>
        <dbReference type="EMBL" id="MBC5695182.1"/>
    </source>
</evidence>
<feature type="binding site" evidence="9">
    <location>
        <position position="41"/>
    </location>
    <ligand>
        <name>substrate</name>
    </ligand>
</feature>
<keyword evidence="3 9" id="KW-0548">Nucleotidyltransferase</keyword>
<feature type="domain" description="Cytidyltransferase-like" evidence="10">
    <location>
        <begin position="5"/>
        <end position="132"/>
    </location>
</feature>
<dbReference type="Gene3D" id="3.40.50.620">
    <property type="entry name" value="HUPs"/>
    <property type="match status" value="1"/>
</dbReference>
<dbReference type="GO" id="GO:0004595">
    <property type="term" value="F:pantetheine-phosphate adenylyltransferase activity"/>
    <property type="evidence" value="ECO:0007669"/>
    <property type="project" value="UniProtKB-EC"/>
</dbReference>
<evidence type="ECO:0000256" key="3">
    <source>
        <dbReference type="ARBA" id="ARBA00022695"/>
    </source>
</evidence>
<comment type="cofactor">
    <cofactor evidence="9">
        <name>Mg(2+)</name>
        <dbReference type="ChEBI" id="CHEBI:18420"/>
    </cofactor>
</comment>
<feature type="binding site" evidence="9">
    <location>
        <position position="9"/>
    </location>
    <ligand>
        <name>substrate</name>
    </ligand>
</feature>
<comment type="subcellular location">
    <subcellularLocation>
        <location evidence="9">Cytoplasm</location>
    </subcellularLocation>
</comment>
<name>A0ABR7GLJ5_9FIRM</name>
<evidence type="ECO:0000256" key="8">
    <source>
        <dbReference type="ARBA" id="ARBA00029346"/>
    </source>
</evidence>
<feature type="binding site" evidence="9">
    <location>
        <position position="17"/>
    </location>
    <ligand>
        <name>ATP</name>
        <dbReference type="ChEBI" id="CHEBI:30616"/>
    </ligand>
</feature>
<dbReference type="InterPro" id="IPR004821">
    <property type="entry name" value="Cyt_trans-like"/>
</dbReference>
<feature type="binding site" evidence="9">
    <location>
        <position position="87"/>
    </location>
    <ligand>
        <name>substrate</name>
    </ligand>
</feature>
<organism evidence="11 12">
    <name type="scientific">Agathobaculum hominis</name>
    <dbReference type="NCBI Taxonomy" id="2763014"/>
    <lineage>
        <taxon>Bacteria</taxon>
        <taxon>Bacillati</taxon>
        <taxon>Bacillota</taxon>
        <taxon>Clostridia</taxon>
        <taxon>Eubacteriales</taxon>
        <taxon>Butyricicoccaceae</taxon>
        <taxon>Agathobaculum</taxon>
    </lineage>
</organism>
<protein>
    <recommendedName>
        <fullName evidence="9">Phosphopantetheine adenylyltransferase</fullName>
        <ecNumber evidence="9">2.7.7.3</ecNumber>
    </recommendedName>
    <alternativeName>
        <fullName evidence="9">Dephospho-CoA pyrophosphorylase</fullName>
    </alternativeName>
    <alternativeName>
        <fullName evidence="9">Pantetheine-phosphate adenylyltransferase</fullName>
        <shortName evidence="9">PPAT</shortName>
    </alternativeName>
</protein>
<dbReference type="HAMAP" id="MF_00151">
    <property type="entry name" value="PPAT_bact"/>
    <property type="match status" value="1"/>
</dbReference>
<comment type="catalytic activity">
    <reaction evidence="8 9">
        <text>(R)-4'-phosphopantetheine + ATP + H(+) = 3'-dephospho-CoA + diphosphate</text>
        <dbReference type="Rhea" id="RHEA:19801"/>
        <dbReference type="ChEBI" id="CHEBI:15378"/>
        <dbReference type="ChEBI" id="CHEBI:30616"/>
        <dbReference type="ChEBI" id="CHEBI:33019"/>
        <dbReference type="ChEBI" id="CHEBI:57328"/>
        <dbReference type="ChEBI" id="CHEBI:61723"/>
        <dbReference type="EC" id="2.7.7.3"/>
    </reaction>
</comment>
<evidence type="ECO:0000256" key="4">
    <source>
        <dbReference type="ARBA" id="ARBA00022741"/>
    </source>
</evidence>
<dbReference type="PANTHER" id="PTHR21342:SF1">
    <property type="entry name" value="PHOSPHOPANTETHEINE ADENYLYLTRANSFERASE"/>
    <property type="match status" value="1"/>
</dbReference>
<dbReference type="NCBIfam" id="TIGR01510">
    <property type="entry name" value="coaD_prev_kdtB"/>
    <property type="match status" value="1"/>
</dbReference>
<evidence type="ECO:0000256" key="1">
    <source>
        <dbReference type="ARBA" id="ARBA00022490"/>
    </source>
</evidence>
<comment type="pathway">
    <text evidence="9">Cofactor biosynthesis; coenzyme A biosynthesis; CoA from (R)-pantothenate: step 4/5.</text>
</comment>
<comment type="similarity">
    <text evidence="9">Belongs to the bacterial CoaD family.</text>
</comment>
<sequence>MRIAIYPGSFDPVTLGHLDIIRRASGLFDRLIVAVMHNQNKKPMFSVEERMEMLRRTTAGLPNVEIESFGGLLADYARRKNACVLVKGLRAVSDFEYEFQMALANRKLNADLDTVFLMTSSEYMYLSSSVVKDIAVHGGSVAGFVPDEIVQDIVRRTRKED</sequence>
<feature type="binding site" evidence="9">
    <location>
        <begin position="88"/>
        <end position="90"/>
    </location>
    <ligand>
        <name>ATP</name>
        <dbReference type="ChEBI" id="CHEBI:30616"/>
    </ligand>
</feature>
<keyword evidence="12" id="KW-1185">Reference proteome</keyword>
<dbReference type="InterPro" id="IPR014729">
    <property type="entry name" value="Rossmann-like_a/b/a_fold"/>
</dbReference>
<dbReference type="CDD" id="cd02163">
    <property type="entry name" value="PPAT"/>
    <property type="match status" value="1"/>
</dbReference>
<dbReference type="NCBIfam" id="TIGR00125">
    <property type="entry name" value="cyt_tran_rel"/>
    <property type="match status" value="1"/>
</dbReference>
<dbReference type="PANTHER" id="PTHR21342">
    <property type="entry name" value="PHOSPHOPANTETHEINE ADENYLYLTRANSFERASE"/>
    <property type="match status" value="1"/>
</dbReference>
<feature type="site" description="Transition state stabilizer" evidence="9">
    <location>
        <position position="17"/>
    </location>
</feature>
<dbReference type="EMBL" id="JACOPK010000003">
    <property type="protein sequence ID" value="MBC5695182.1"/>
    <property type="molecule type" value="Genomic_DNA"/>
</dbReference>
<feature type="binding site" evidence="9">
    <location>
        <position position="98"/>
    </location>
    <ligand>
        <name>ATP</name>
        <dbReference type="ChEBI" id="CHEBI:30616"/>
    </ligand>
</feature>
<feature type="binding site" evidence="9">
    <location>
        <begin position="9"/>
        <end position="10"/>
    </location>
    <ligand>
        <name>ATP</name>
        <dbReference type="ChEBI" id="CHEBI:30616"/>
    </ligand>
</feature>
<proteinExistence type="inferred from homology"/>
<keyword evidence="6 9" id="KW-0460">Magnesium</keyword>
<evidence type="ECO:0000256" key="6">
    <source>
        <dbReference type="ARBA" id="ARBA00022842"/>
    </source>
</evidence>